<keyword evidence="4 5" id="KW-0472">Membrane</keyword>
<keyword evidence="7" id="KW-1185">Reference proteome</keyword>
<evidence type="ECO:0000256" key="5">
    <source>
        <dbReference type="SAM" id="Phobius"/>
    </source>
</evidence>
<evidence type="ECO:0000256" key="1">
    <source>
        <dbReference type="ARBA" id="ARBA00004370"/>
    </source>
</evidence>
<dbReference type="SUPFAM" id="SSF161084">
    <property type="entry name" value="MAPEG domain-like"/>
    <property type="match status" value="1"/>
</dbReference>
<evidence type="ECO:0000313" key="6">
    <source>
        <dbReference type="EMBL" id="SHH03130.1"/>
    </source>
</evidence>
<dbReference type="Proteomes" id="UP000184520">
    <property type="component" value="Unassembled WGS sequence"/>
</dbReference>
<comment type="subcellular location">
    <subcellularLocation>
        <location evidence="1">Membrane</location>
    </subcellularLocation>
</comment>
<keyword evidence="3 5" id="KW-1133">Transmembrane helix</keyword>
<evidence type="ECO:0008006" key="8">
    <source>
        <dbReference type="Google" id="ProtNLM"/>
    </source>
</evidence>
<accession>A0A1M5PN17</accession>
<keyword evidence="2 5" id="KW-0812">Transmembrane</keyword>
<proteinExistence type="predicted"/>
<protein>
    <recommendedName>
        <fullName evidence="8">MAPEG family protein</fullName>
    </recommendedName>
</protein>
<name>A0A1M5PN17_9ALTE</name>
<dbReference type="EMBL" id="FQWD01000006">
    <property type="protein sequence ID" value="SHH03130.1"/>
    <property type="molecule type" value="Genomic_DNA"/>
</dbReference>
<evidence type="ECO:0000256" key="3">
    <source>
        <dbReference type="ARBA" id="ARBA00022989"/>
    </source>
</evidence>
<evidence type="ECO:0000256" key="4">
    <source>
        <dbReference type="ARBA" id="ARBA00023136"/>
    </source>
</evidence>
<evidence type="ECO:0000313" key="7">
    <source>
        <dbReference type="Proteomes" id="UP000184520"/>
    </source>
</evidence>
<feature type="transmembrane region" description="Helical" evidence="5">
    <location>
        <begin position="111"/>
        <end position="132"/>
    </location>
</feature>
<dbReference type="InterPro" id="IPR023352">
    <property type="entry name" value="MAPEG-like_dom_sf"/>
</dbReference>
<evidence type="ECO:0000256" key="2">
    <source>
        <dbReference type="ARBA" id="ARBA00022692"/>
    </source>
</evidence>
<dbReference type="Pfam" id="PF01124">
    <property type="entry name" value="MAPEG"/>
    <property type="match status" value="1"/>
</dbReference>
<dbReference type="InterPro" id="IPR001129">
    <property type="entry name" value="Membr-assoc_MAPEG"/>
</dbReference>
<dbReference type="AlphaFoldDB" id="A0A1M5PN17"/>
<dbReference type="RefSeq" id="WP_073324501.1">
    <property type="nucleotide sequence ID" value="NZ_FQWD01000006.1"/>
</dbReference>
<gene>
    <name evidence="6" type="ORF">SAMN05216361_3525</name>
</gene>
<dbReference type="GO" id="GO:0016020">
    <property type="term" value="C:membrane"/>
    <property type="evidence" value="ECO:0007669"/>
    <property type="project" value="UniProtKB-SubCell"/>
</dbReference>
<dbReference type="Gene3D" id="1.20.120.550">
    <property type="entry name" value="Membrane associated eicosanoid/glutathione metabolism-like domain"/>
    <property type="match status" value="1"/>
</dbReference>
<dbReference type="OrthoDB" id="328594at2"/>
<reference evidence="7" key="1">
    <citation type="submission" date="2016-11" db="EMBL/GenBank/DDBJ databases">
        <authorList>
            <person name="Varghese N."/>
            <person name="Submissions S."/>
        </authorList>
    </citation>
    <scope>NUCLEOTIDE SEQUENCE [LARGE SCALE GENOMIC DNA]</scope>
    <source>
        <strain evidence="7">CGMCC 1.8995</strain>
    </source>
</reference>
<dbReference type="STRING" id="634436.SAMN05216361_3525"/>
<sequence length="134" mass="14815">MMSLFLPMFAHVLLCAFLYFLLTLARAPAVWHVGGGSAVISSLESRKALISANLSNQFEWPVFFYVVCLVSQYAGVADNMAFISLAWIFVAGRVFHSVVQIALNNVRLRGVIFTINFVAVIAMWVLCAIQLIGK</sequence>
<organism evidence="6 7">
    <name type="scientific">Marisediminitalea aggregata</name>
    <dbReference type="NCBI Taxonomy" id="634436"/>
    <lineage>
        <taxon>Bacteria</taxon>
        <taxon>Pseudomonadati</taxon>
        <taxon>Pseudomonadota</taxon>
        <taxon>Gammaproteobacteria</taxon>
        <taxon>Alteromonadales</taxon>
        <taxon>Alteromonadaceae</taxon>
        <taxon>Marisediminitalea</taxon>
    </lineage>
</organism>